<reference evidence="1 2" key="1">
    <citation type="submission" date="2018-06" db="EMBL/GenBank/DDBJ databases">
        <title>Genomic Encyclopedia of Archaeal and Bacterial Type Strains, Phase II (KMG-II): from individual species to whole genera.</title>
        <authorList>
            <person name="Goeker M."/>
        </authorList>
    </citation>
    <scope>NUCLEOTIDE SEQUENCE [LARGE SCALE GENOMIC DNA]</scope>
    <source>
        <strain evidence="1 2">DSM 23857</strain>
    </source>
</reference>
<accession>A0A327R255</accession>
<dbReference type="AlphaFoldDB" id="A0A327R255"/>
<keyword evidence="2" id="KW-1185">Reference proteome</keyword>
<dbReference type="InterPro" id="IPR011990">
    <property type="entry name" value="TPR-like_helical_dom_sf"/>
</dbReference>
<gene>
    <name evidence="1" type="ORF">LX64_00536</name>
</gene>
<evidence type="ECO:0008006" key="3">
    <source>
        <dbReference type="Google" id="ProtNLM"/>
    </source>
</evidence>
<dbReference type="PROSITE" id="PS51257">
    <property type="entry name" value="PROKAR_LIPOPROTEIN"/>
    <property type="match status" value="1"/>
</dbReference>
<dbReference type="Proteomes" id="UP000249547">
    <property type="component" value="Unassembled WGS sequence"/>
</dbReference>
<proteinExistence type="predicted"/>
<organism evidence="1 2">
    <name type="scientific">Chitinophaga skermanii</name>
    <dbReference type="NCBI Taxonomy" id="331697"/>
    <lineage>
        <taxon>Bacteria</taxon>
        <taxon>Pseudomonadati</taxon>
        <taxon>Bacteroidota</taxon>
        <taxon>Chitinophagia</taxon>
        <taxon>Chitinophagales</taxon>
        <taxon>Chitinophagaceae</taxon>
        <taxon>Chitinophaga</taxon>
    </lineage>
</organism>
<comment type="caution">
    <text evidence="1">The sequence shown here is derived from an EMBL/GenBank/DDBJ whole genome shotgun (WGS) entry which is preliminary data.</text>
</comment>
<sequence length="384" mass="44319">MRYLTLLFPMMLLFACSETGKKQQKVDDTPKLNASNLYNREAVFALLKDGKLKNDSSQKLFLRAIDLFRNQQQPQQAIGFFKQSIFIAPQAQSYYELGNALLSVKGDNEMVRTTNMKEAVNAFKMALALDYKPVNKLLYNISCAYSLLGNRELAEHYLTSAIEFGYGNFDQIMKDPDMQYLRENGNLKYVLQEAFAGVGDPAALQWTLFYRSFSPIELPLVLNEKSGPLYEENSLYYDYEVFIPEMSRDDKFSRETGSVYYAVGTLKTTPIYRSLIYAVKDVMYTNMLPPMFVICNYNAKTGRIIDKMVIAGRDKLEDPFVVGDLLQDGKFQLTFIDLKFSKKREEMNYEDELKEVSRKELYKEMYTINEEGKFVKETPSLASR</sequence>
<dbReference type="EMBL" id="QLLL01000001">
    <property type="protein sequence ID" value="RAJ10929.1"/>
    <property type="molecule type" value="Genomic_DNA"/>
</dbReference>
<evidence type="ECO:0000313" key="1">
    <source>
        <dbReference type="EMBL" id="RAJ10929.1"/>
    </source>
</evidence>
<evidence type="ECO:0000313" key="2">
    <source>
        <dbReference type="Proteomes" id="UP000249547"/>
    </source>
</evidence>
<dbReference type="Gene3D" id="1.25.40.10">
    <property type="entry name" value="Tetratricopeptide repeat domain"/>
    <property type="match status" value="1"/>
</dbReference>
<dbReference type="RefSeq" id="WP_111596047.1">
    <property type="nucleotide sequence ID" value="NZ_QLLL01000001.1"/>
</dbReference>
<dbReference type="NCBIfam" id="NF047558">
    <property type="entry name" value="TPR_END_plus"/>
    <property type="match status" value="1"/>
</dbReference>
<protein>
    <recommendedName>
        <fullName evidence="3">Tetratricopeptide repeat protein</fullName>
    </recommendedName>
</protein>
<dbReference type="OrthoDB" id="642461at2"/>
<name>A0A327R255_9BACT</name>
<dbReference type="SUPFAM" id="SSF48452">
    <property type="entry name" value="TPR-like"/>
    <property type="match status" value="1"/>
</dbReference>